<feature type="region of interest" description="Disordered" evidence="1">
    <location>
        <begin position="1"/>
        <end position="141"/>
    </location>
</feature>
<sequence length="437" mass="46754">MGHQQLRRDGRRPGTAARHGHARRHVHDVRRLPARRGDGRLRGCVGDGVHRAAGALPRRHDRPARRSRRNGRRQGLHRRRAAEPAVHRGRPGGPAAGHGRAGRQRGGAQTRARHRHPADRRRVRRARHRPHRRGAEERPVSATRTPVTVIGLGPMGQAMAATLMRAGHPVTVWNRTPARADDLVAAGATRADTPADAVAASDVVILSLTDYPAMYDILGPVVDDPRRVLAGRVLVNLSSDTPDASRAAAEWAAGHGADFVTGGVMVPAPAVGTPAAHVFYSGPKAVFDAHEPVLRPIGRPAYLGEDPGLAQLFYQAHLDVFLTALASLLHATALVTAAGVPAGDFLPGALDLLTDIPAMIGDGRELARELEAGEHPGHLSTARMMGATADHIVRTSQRAGVDLALPDAVKSYYDRAIAAGHGDRNWTALFEVVRARP</sequence>
<dbReference type="Gene3D" id="1.10.1040.10">
    <property type="entry name" value="N-(1-d-carboxylethyl)-l-norvaline Dehydrogenase, domain 2"/>
    <property type="match status" value="1"/>
</dbReference>
<protein>
    <submittedName>
        <fullName evidence="4">NAD(P)-dependent oxidoreductase</fullName>
    </submittedName>
</protein>
<reference evidence="4 5" key="1">
    <citation type="journal article" date="2018" name="Int. J. Syst. Evol. Microbiol.">
        <title>Micromonospora globbae sp. nov., an endophytic actinomycete isolated from roots of Globba winitii C. H. Wright.</title>
        <authorList>
            <person name="Kuncharoen N."/>
            <person name="Pittayakhajonwut P."/>
            <person name="Tanasupawat S."/>
        </authorList>
    </citation>
    <scope>NUCLEOTIDE SEQUENCE [LARGE SCALE GENOMIC DNA]</scope>
    <source>
        <strain evidence="4 5">WPS1-2</strain>
    </source>
</reference>
<comment type="caution">
    <text evidence="4">The sequence shown here is derived from an EMBL/GenBank/DDBJ whole genome shotgun (WGS) entry which is preliminary data.</text>
</comment>
<dbReference type="AlphaFoldDB" id="A0A420EVU5"/>
<dbReference type="Gene3D" id="3.40.50.720">
    <property type="entry name" value="NAD(P)-binding Rossmann-like Domain"/>
    <property type="match status" value="1"/>
</dbReference>
<dbReference type="PANTHER" id="PTHR43580">
    <property type="entry name" value="OXIDOREDUCTASE GLYR1-RELATED"/>
    <property type="match status" value="1"/>
</dbReference>
<evidence type="ECO:0000256" key="1">
    <source>
        <dbReference type="SAM" id="MobiDB-lite"/>
    </source>
</evidence>
<evidence type="ECO:0000313" key="5">
    <source>
        <dbReference type="Proteomes" id="UP000285744"/>
    </source>
</evidence>
<feature type="domain" description="6-phosphogluconate dehydrogenase NADP-binding" evidence="2">
    <location>
        <begin position="147"/>
        <end position="299"/>
    </location>
</feature>
<feature type="compositionally biased region" description="Basic and acidic residues" evidence="1">
    <location>
        <begin position="29"/>
        <end position="41"/>
    </location>
</feature>
<dbReference type="Pfam" id="PF21761">
    <property type="entry name" value="RedAm-like_C"/>
    <property type="match status" value="1"/>
</dbReference>
<gene>
    <name evidence="4" type="ORF">D7I43_24615</name>
</gene>
<dbReference type="InterPro" id="IPR051265">
    <property type="entry name" value="HIBADH-related_NP60_sf"/>
</dbReference>
<feature type="domain" description="NADPH-dependent reductive aminase-like C-terminal" evidence="3">
    <location>
        <begin position="306"/>
        <end position="434"/>
    </location>
</feature>
<dbReference type="EMBL" id="RAQQ01000020">
    <property type="protein sequence ID" value="RKF24819.1"/>
    <property type="molecule type" value="Genomic_DNA"/>
</dbReference>
<dbReference type="InterPro" id="IPR013328">
    <property type="entry name" value="6PGD_dom2"/>
</dbReference>
<dbReference type="PANTHER" id="PTHR43580:SF2">
    <property type="entry name" value="CYTOKINE-LIKE NUCLEAR FACTOR N-PAC"/>
    <property type="match status" value="1"/>
</dbReference>
<dbReference type="InterPro" id="IPR036291">
    <property type="entry name" value="NAD(P)-bd_dom_sf"/>
</dbReference>
<dbReference type="SUPFAM" id="SSF51735">
    <property type="entry name" value="NAD(P)-binding Rossmann-fold domains"/>
    <property type="match status" value="1"/>
</dbReference>
<dbReference type="GO" id="GO:0050661">
    <property type="term" value="F:NADP binding"/>
    <property type="evidence" value="ECO:0007669"/>
    <property type="project" value="InterPro"/>
</dbReference>
<feature type="compositionally biased region" description="Basic and acidic residues" evidence="1">
    <location>
        <begin position="1"/>
        <end position="12"/>
    </location>
</feature>
<feature type="compositionally biased region" description="Basic residues" evidence="1">
    <location>
        <begin position="57"/>
        <end position="80"/>
    </location>
</feature>
<proteinExistence type="predicted"/>
<dbReference type="Proteomes" id="UP000285744">
    <property type="component" value="Unassembled WGS sequence"/>
</dbReference>
<organism evidence="4 5">
    <name type="scientific">Micromonospora globbae</name>
    <dbReference type="NCBI Taxonomy" id="1894969"/>
    <lineage>
        <taxon>Bacteria</taxon>
        <taxon>Bacillati</taxon>
        <taxon>Actinomycetota</taxon>
        <taxon>Actinomycetes</taxon>
        <taxon>Micromonosporales</taxon>
        <taxon>Micromonosporaceae</taxon>
        <taxon>Micromonospora</taxon>
    </lineage>
</organism>
<feature type="compositionally biased region" description="Basic residues" evidence="1">
    <location>
        <begin position="18"/>
        <end position="28"/>
    </location>
</feature>
<accession>A0A420EVU5</accession>
<dbReference type="InterPro" id="IPR006115">
    <property type="entry name" value="6PGDH_NADP-bd"/>
</dbReference>
<evidence type="ECO:0000313" key="4">
    <source>
        <dbReference type="EMBL" id="RKF24819.1"/>
    </source>
</evidence>
<dbReference type="OrthoDB" id="5176214at2"/>
<feature type="compositionally biased region" description="Basic residues" evidence="1">
    <location>
        <begin position="111"/>
        <end position="132"/>
    </location>
</feature>
<dbReference type="InterPro" id="IPR048666">
    <property type="entry name" value="RedAm-like_C"/>
</dbReference>
<evidence type="ECO:0000259" key="3">
    <source>
        <dbReference type="Pfam" id="PF21761"/>
    </source>
</evidence>
<evidence type="ECO:0000259" key="2">
    <source>
        <dbReference type="Pfam" id="PF03446"/>
    </source>
</evidence>
<dbReference type="Pfam" id="PF03446">
    <property type="entry name" value="NAD_binding_2"/>
    <property type="match status" value="1"/>
</dbReference>
<name>A0A420EVU5_9ACTN</name>